<evidence type="ECO:0000313" key="1">
    <source>
        <dbReference type="EMBL" id="RNA16040.1"/>
    </source>
</evidence>
<proteinExistence type="predicted"/>
<dbReference type="EMBL" id="REGN01004825">
    <property type="protein sequence ID" value="RNA16040.1"/>
    <property type="molecule type" value="Genomic_DNA"/>
</dbReference>
<accession>A0A3M7QXD5</accession>
<comment type="caution">
    <text evidence="1">The sequence shown here is derived from an EMBL/GenBank/DDBJ whole genome shotgun (WGS) entry which is preliminary data.</text>
</comment>
<evidence type="ECO:0000313" key="2">
    <source>
        <dbReference type="Proteomes" id="UP000276133"/>
    </source>
</evidence>
<gene>
    <name evidence="1" type="ORF">BpHYR1_015179</name>
</gene>
<dbReference type="Proteomes" id="UP000276133">
    <property type="component" value="Unassembled WGS sequence"/>
</dbReference>
<reference evidence="1 2" key="1">
    <citation type="journal article" date="2018" name="Sci. Rep.">
        <title>Genomic signatures of local adaptation to the degree of environmental predictability in rotifers.</title>
        <authorList>
            <person name="Franch-Gras L."/>
            <person name="Hahn C."/>
            <person name="Garcia-Roger E.M."/>
            <person name="Carmona M.J."/>
            <person name="Serra M."/>
            <person name="Gomez A."/>
        </authorList>
    </citation>
    <scope>NUCLEOTIDE SEQUENCE [LARGE SCALE GENOMIC DNA]</scope>
    <source>
        <strain evidence="1">HYR1</strain>
    </source>
</reference>
<sequence length="65" mass="7547">LQYKLKLTCTHFVLQLFLGSSSTFSFSTFPLGRVEEELRKGNVQVKKQTELDLNEFRVGILRELI</sequence>
<organism evidence="1 2">
    <name type="scientific">Brachionus plicatilis</name>
    <name type="common">Marine rotifer</name>
    <name type="synonym">Brachionus muelleri</name>
    <dbReference type="NCBI Taxonomy" id="10195"/>
    <lineage>
        <taxon>Eukaryota</taxon>
        <taxon>Metazoa</taxon>
        <taxon>Spiralia</taxon>
        <taxon>Gnathifera</taxon>
        <taxon>Rotifera</taxon>
        <taxon>Eurotatoria</taxon>
        <taxon>Monogononta</taxon>
        <taxon>Pseudotrocha</taxon>
        <taxon>Ploima</taxon>
        <taxon>Brachionidae</taxon>
        <taxon>Brachionus</taxon>
    </lineage>
</organism>
<name>A0A3M7QXD5_BRAPC</name>
<protein>
    <submittedName>
        <fullName evidence="1">Uncharacterized protein</fullName>
    </submittedName>
</protein>
<feature type="non-terminal residue" evidence="1">
    <location>
        <position position="1"/>
    </location>
</feature>
<keyword evidence="2" id="KW-1185">Reference proteome</keyword>
<dbReference type="AlphaFoldDB" id="A0A3M7QXD5"/>